<evidence type="ECO:0000256" key="1">
    <source>
        <dbReference type="ARBA" id="ARBA00022801"/>
    </source>
</evidence>
<dbReference type="Gene3D" id="3.40.50.1820">
    <property type="entry name" value="alpha/beta hydrolase"/>
    <property type="match status" value="1"/>
</dbReference>
<gene>
    <name evidence="4" type="ORF">FQY79_09790</name>
</gene>
<evidence type="ECO:0000256" key="2">
    <source>
        <dbReference type="SAM" id="SignalP"/>
    </source>
</evidence>
<dbReference type="GO" id="GO:0016787">
    <property type="term" value="F:hydrolase activity"/>
    <property type="evidence" value="ECO:0007669"/>
    <property type="project" value="UniProtKB-KW"/>
</dbReference>
<dbReference type="SUPFAM" id="SSF53474">
    <property type="entry name" value="alpha/beta-Hydrolases"/>
    <property type="match status" value="1"/>
</dbReference>
<evidence type="ECO:0000259" key="3">
    <source>
        <dbReference type="Pfam" id="PF01738"/>
    </source>
</evidence>
<dbReference type="EMBL" id="VOHE01000004">
    <property type="protein sequence ID" value="TWT18911.1"/>
    <property type="molecule type" value="Genomic_DNA"/>
</dbReference>
<feature type="chain" id="PRO_5022698045" evidence="2">
    <location>
        <begin position="36"/>
        <end position="320"/>
    </location>
</feature>
<protein>
    <submittedName>
        <fullName evidence="4">Alpha/beta hydrolase</fullName>
    </submittedName>
</protein>
<keyword evidence="2" id="KW-0732">Signal</keyword>
<dbReference type="PANTHER" id="PTHR48081">
    <property type="entry name" value="AB HYDROLASE SUPERFAMILY PROTEIN C4A8.06C"/>
    <property type="match status" value="1"/>
</dbReference>
<sequence length="320" mass="34456">MTSSTTRTRGHGRIHRWCLALAAGSLLAWAGAAVAQDDTMVAIETPAQPDAIPLGTGPLPGATHPESWHRQYERVFARNVTEATLTPFLPDPDKATGAAVIVAPGGGFRSLSMENEGWDVARALNRHGVAAFVLKYRLNQTPADLDGFAESIRQMLSGPRPPRDPGAADAAKMLEPQLADARAAFALVRSRAAEWNIDPDRIGMIGFSAGAMLTLTTALHGEDARPAFIGNIYGPISAVNDVPADAPPMFVALAADDGLFSNQGFGIVESWQKAGRPVEFHYYEQGGHGFGMYQKETTSTGWFDAWVSWLRMHGYLSRAK</sequence>
<feature type="domain" description="Dienelactone hydrolase" evidence="3">
    <location>
        <begin position="169"/>
        <end position="296"/>
    </location>
</feature>
<name>A0A5C5TXL5_9GAMM</name>
<evidence type="ECO:0000313" key="5">
    <source>
        <dbReference type="Proteomes" id="UP000315949"/>
    </source>
</evidence>
<comment type="caution">
    <text evidence="4">The sequence shown here is derived from an EMBL/GenBank/DDBJ whole genome shotgun (WGS) entry which is preliminary data.</text>
</comment>
<dbReference type="RefSeq" id="WP_146312731.1">
    <property type="nucleotide sequence ID" value="NZ_VOHE01000004.1"/>
</dbReference>
<dbReference type="PANTHER" id="PTHR48081:SF6">
    <property type="entry name" value="PEPTIDASE S9 PROLYL OLIGOPEPTIDASE CATALYTIC DOMAIN-CONTAINING PROTEIN"/>
    <property type="match status" value="1"/>
</dbReference>
<feature type="signal peptide" evidence="2">
    <location>
        <begin position="1"/>
        <end position="35"/>
    </location>
</feature>
<keyword evidence="1 4" id="KW-0378">Hydrolase</keyword>
<dbReference type="InterPro" id="IPR002925">
    <property type="entry name" value="Dienelactn_hydro"/>
</dbReference>
<keyword evidence="5" id="KW-1185">Reference proteome</keyword>
<dbReference type="InterPro" id="IPR050300">
    <property type="entry name" value="GDXG_lipolytic_enzyme"/>
</dbReference>
<dbReference type="Pfam" id="PF01738">
    <property type="entry name" value="DLH"/>
    <property type="match status" value="1"/>
</dbReference>
<organism evidence="4 5">
    <name type="scientific">Luteimonas wenzhouensis</name>
    <dbReference type="NCBI Taxonomy" id="2599615"/>
    <lineage>
        <taxon>Bacteria</taxon>
        <taxon>Pseudomonadati</taxon>
        <taxon>Pseudomonadota</taxon>
        <taxon>Gammaproteobacteria</taxon>
        <taxon>Lysobacterales</taxon>
        <taxon>Lysobacteraceae</taxon>
        <taxon>Luteimonas</taxon>
    </lineage>
</organism>
<reference evidence="4 5" key="1">
    <citation type="submission" date="2019-07" db="EMBL/GenBank/DDBJ databases">
        <title>Luteimonas sp. YD-1 nov., isolated from acidic soil.</title>
        <authorList>
            <person name="Zhou J."/>
        </authorList>
    </citation>
    <scope>NUCLEOTIDE SEQUENCE [LARGE SCALE GENOMIC DNA]</scope>
    <source>
        <strain evidence="4 5">YD-1</strain>
    </source>
</reference>
<accession>A0A5C5TXL5</accession>
<dbReference type="OrthoDB" id="9771666at2"/>
<proteinExistence type="predicted"/>
<dbReference type="Proteomes" id="UP000315949">
    <property type="component" value="Unassembled WGS sequence"/>
</dbReference>
<evidence type="ECO:0000313" key="4">
    <source>
        <dbReference type="EMBL" id="TWT18911.1"/>
    </source>
</evidence>
<dbReference type="InterPro" id="IPR029058">
    <property type="entry name" value="AB_hydrolase_fold"/>
</dbReference>
<dbReference type="AlphaFoldDB" id="A0A5C5TXL5"/>